<keyword evidence="8" id="KW-1185">Reference proteome</keyword>
<keyword evidence="4 5" id="KW-0472">Membrane</keyword>
<keyword evidence="3 5" id="KW-1133">Transmembrane helix</keyword>
<dbReference type="EMBL" id="BSRZ01000013">
    <property type="protein sequence ID" value="GLW66242.1"/>
    <property type="molecule type" value="Genomic_DNA"/>
</dbReference>
<dbReference type="GO" id="GO:0005886">
    <property type="term" value="C:plasma membrane"/>
    <property type="evidence" value="ECO:0007669"/>
    <property type="project" value="InterPro"/>
</dbReference>
<sequence length="71" mass="7671">MWAAAVAAIAFIVFLLSNTATVRVSFLSLHGTLPLAVALLIAMVAGIVITLIVGTTRITQLRRQARRARQR</sequence>
<accession>A0A9W6UYH5</accession>
<evidence type="ECO:0000256" key="2">
    <source>
        <dbReference type="ARBA" id="ARBA00022692"/>
    </source>
</evidence>
<evidence type="ECO:0000256" key="4">
    <source>
        <dbReference type="ARBA" id="ARBA00023136"/>
    </source>
</evidence>
<evidence type="ECO:0000256" key="1">
    <source>
        <dbReference type="ARBA" id="ARBA00022475"/>
    </source>
</evidence>
<evidence type="ECO:0000313" key="7">
    <source>
        <dbReference type="EMBL" id="GLW66242.1"/>
    </source>
</evidence>
<feature type="domain" description="Lipopolysaccharide assembly protein A" evidence="6">
    <location>
        <begin position="18"/>
        <end position="70"/>
    </location>
</feature>
<evidence type="ECO:0000259" key="6">
    <source>
        <dbReference type="Pfam" id="PF06305"/>
    </source>
</evidence>
<protein>
    <recommendedName>
        <fullName evidence="6">Lipopolysaccharide assembly protein A domain-containing protein</fullName>
    </recommendedName>
</protein>
<evidence type="ECO:0000256" key="5">
    <source>
        <dbReference type="SAM" id="Phobius"/>
    </source>
</evidence>
<evidence type="ECO:0000313" key="8">
    <source>
        <dbReference type="Proteomes" id="UP001165124"/>
    </source>
</evidence>
<dbReference type="Proteomes" id="UP001165124">
    <property type="component" value="Unassembled WGS sequence"/>
</dbReference>
<keyword evidence="1" id="KW-1003">Cell membrane</keyword>
<keyword evidence="2 5" id="KW-0812">Transmembrane</keyword>
<dbReference type="Pfam" id="PF06305">
    <property type="entry name" value="LapA_dom"/>
    <property type="match status" value="1"/>
</dbReference>
<organism evidence="7 8">
    <name type="scientific">Actinomadura rubrobrunea</name>
    <dbReference type="NCBI Taxonomy" id="115335"/>
    <lineage>
        <taxon>Bacteria</taxon>
        <taxon>Bacillati</taxon>
        <taxon>Actinomycetota</taxon>
        <taxon>Actinomycetes</taxon>
        <taxon>Streptosporangiales</taxon>
        <taxon>Thermomonosporaceae</taxon>
        <taxon>Actinomadura</taxon>
    </lineage>
</organism>
<dbReference type="AlphaFoldDB" id="A0A9W6UYH5"/>
<feature type="transmembrane region" description="Helical" evidence="5">
    <location>
        <begin position="35"/>
        <end position="59"/>
    </location>
</feature>
<dbReference type="InterPro" id="IPR010445">
    <property type="entry name" value="LapA_dom"/>
</dbReference>
<comment type="caution">
    <text evidence="7">The sequence shown here is derived from an EMBL/GenBank/DDBJ whole genome shotgun (WGS) entry which is preliminary data.</text>
</comment>
<proteinExistence type="predicted"/>
<name>A0A9W6UYH5_9ACTN</name>
<gene>
    <name evidence="7" type="ORF">Arub01_44860</name>
</gene>
<reference evidence="7" key="1">
    <citation type="submission" date="2023-02" db="EMBL/GenBank/DDBJ databases">
        <title>Actinomadura rubrobrunea NBRC 14622.</title>
        <authorList>
            <person name="Ichikawa N."/>
            <person name="Sato H."/>
            <person name="Tonouchi N."/>
        </authorList>
    </citation>
    <scope>NUCLEOTIDE SEQUENCE</scope>
    <source>
        <strain evidence="7">NBRC 14622</strain>
    </source>
</reference>
<evidence type="ECO:0000256" key="3">
    <source>
        <dbReference type="ARBA" id="ARBA00022989"/>
    </source>
</evidence>